<proteinExistence type="predicted"/>
<reference evidence="1" key="1">
    <citation type="submission" date="2018-02" db="EMBL/GenBank/DDBJ databases">
        <title>Rhizophora mucronata_Transcriptome.</title>
        <authorList>
            <person name="Meera S.P."/>
            <person name="Sreeshan A."/>
            <person name="Augustine A."/>
        </authorList>
    </citation>
    <scope>NUCLEOTIDE SEQUENCE</scope>
    <source>
        <tissue evidence="1">Leaf</tissue>
    </source>
</reference>
<organism evidence="1">
    <name type="scientific">Rhizophora mucronata</name>
    <name type="common">Asiatic mangrove</name>
    <dbReference type="NCBI Taxonomy" id="61149"/>
    <lineage>
        <taxon>Eukaryota</taxon>
        <taxon>Viridiplantae</taxon>
        <taxon>Streptophyta</taxon>
        <taxon>Embryophyta</taxon>
        <taxon>Tracheophyta</taxon>
        <taxon>Spermatophyta</taxon>
        <taxon>Magnoliopsida</taxon>
        <taxon>eudicotyledons</taxon>
        <taxon>Gunneridae</taxon>
        <taxon>Pentapetalae</taxon>
        <taxon>rosids</taxon>
        <taxon>fabids</taxon>
        <taxon>Malpighiales</taxon>
        <taxon>Rhizophoraceae</taxon>
        <taxon>Rhizophora</taxon>
    </lineage>
</organism>
<name>A0A2P2NS48_RHIMU</name>
<dbReference type="AlphaFoldDB" id="A0A2P2NS48"/>
<evidence type="ECO:0000313" key="1">
    <source>
        <dbReference type="EMBL" id="MBX45293.1"/>
    </source>
</evidence>
<accession>A0A2P2NS48</accession>
<sequence>MQFTTFKLYCMPLAVHSILNLQNQHLLGCFLINLCAIYCHELH</sequence>
<protein>
    <submittedName>
        <fullName evidence="1">Uncharacterized protein</fullName>
    </submittedName>
</protein>
<dbReference type="EMBL" id="GGEC01064809">
    <property type="protein sequence ID" value="MBX45293.1"/>
    <property type="molecule type" value="Transcribed_RNA"/>
</dbReference>